<accession>A0A084JRG5</accession>
<evidence type="ECO:0000256" key="1">
    <source>
        <dbReference type="SAM" id="Phobius"/>
    </source>
</evidence>
<dbReference type="AlphaFoldDB" id="A0A084JRG5"/>
<feature type="transmembrane region" description="Helical" evidence="1">
    <location>
        <begin position="423"/>
        <end position="442"/>
    </location>
</feature>
<feature type="transmembrane region" description="Helical" evidence="1">
    <location>
        <begin position="493"/>
        <end position="511"/>
    </location>
</feature>
<dbReference type="EMBL" id="JPME01000003">
    <property type="protein sequence ID" value="KEZ91549.1"/>
    <property type="molecule type" value="Genomic_DNA"/>
</dbReference>
<gene>
    <name evidence="2" type="ORF">IO98_02400</name>
</gene>
<dbReference type="STRING" id="29354.IO98_02400"/>
<name>A0A084JRG5_9FIRM</name>
<evidence type="ECO:0000313" key="2">
    <source>
        <dbReference type="EMBL" id="KEZ91549.1"/>
    </source>
</evidence>
<protein>
    <recommendedName>
        <fullName evidence="4">DUF2142 domain-containing protein</fullName>
    </recommendedName>
</protein>
<feature type="transmembrane region" description="Helical" evidence="1">
    <location>
        <begin position="228"/>
        <end position="247"/>
    </location>
</feature>
<keyword evidence="1" id="KW-0472">Membrane</keyword>
<comment type="caution">
    <text evidence="2">The sequence shown here is derived from an EMBL/GenBank/DDBJ whole genome shotgun (WGS) entry which is preliminary data.</text>
</comment>
<dbReference type="Pfam" id="PF09913">
    <property type="entry name" value="DUF2142"/>
    <property type="match status" value="1"/>
</dbReference>
<dbReference type="Proteomes" id="UP000028525">
    <property type="component" value="Unassembled WGS sequence"/>
</dbReference>
<feature type="transmembrane region" description="Helical" evidence="1">
    <location>
        <begin position="457"/>
        <end position="478"/>
    </location>
</feature>
<evidence type="ECO:0000313" key="3">
    <source>
        <dbReference type="Proteomes" id="UP000028525"/>
    </source>
</evidence>
<keyword evidence="1" id="KW-0812">Transmembrane</keyword>
<feature type="transmembrane region" description="Helical" evidence="1">
    <location>
        <begin position="302"/>
        <end position="326"/>
    </location>
</feature>
<feature type="transmembrane region" description="Helical" evidence="1">
    <location>
        <begin position="268"/>
        <end position="290"/>
    </location>
</feature>
<reference evidence="2 3" key="1">
    <citation type="submission" date="2014-07" db="EMBL/GenBank/DDBJ databases">
        <title>Draft genome of Clostridium celerecrescens 152B isolated from sediments associated with methane hydrate from Krishna Godavari basin.</title>
        <authorList>
            <person name="Honkalas V.S."/>
            <person name="Dabir A.P."/>
            <person name="Arora P."/>
            <person name="Dhakephalkar P.K."/>
        </authorList>
    </citation>
    <scope>NUCLEOTIDE SEQUENCE [LARGE SCALE GENOMIC DNA]</scope>
    <source>
        <strain evidence="2 3">152B</strain>
    </source>
</reference>
<keyword evidence="1" id="KW-1133">Transmembrane helix</keyword>
<organism evidence="2 3">
    <name type="scientific">Lacrimispora celerecrescens</name>
    <dbReference type="NCBI Taxonomy" id="29354"/>
    <lineage>
        <taxon>Bacteria</taxon>
        <taxon>Bacillati</taxon>
        <taxon>Bacillota</taxon>
        <taxon>Clostridia</taxon>
        <taxon>Lachnospirales</taxon>
        <taxon>Lachnospiraceae</taxon>
        <taxon>Lacrimispora</taxon>
    </lineage>
</organism>
<sequence length="543" mass="61365">MPGRRRKVIMKLILNKKGLWLTAGTCLFLAFLFIKTYEETIVGIPSPEFEAVRRFYWWIIVFGCGFLVCLGAALWIVKTPTFLLFPGTVVILGLFYMLVLTPFSTPDEAAHFTSAYRFSSQLMGKPAIADEAFLSHATEEEKERISRGANVLVRSGDDAPGLYTNVGRATYNLVLKEMFSLDNSQGMTVRYEIPVNTTPVVYLPQALGICFARLLHLGYIPLVYLGRLFNLLAFAGMAALAVRIMPFKKELLMAVSCLPMTLHLAASFSYDTAFIGLSMLFLAWCFYLAYEKEKVTVKDTVVLALLLILLEPGKIVYLPVAGICLFIPSSKFKSKRNYWISVISVITAVVLAVFLVNRLVLSAWATTTESYVGWSEAAGYTLQDVWEHPYRIFKVYYETLVTQFDYYLTTMLGGFLGNLDPNLTVPPFCLMILWYVLFISVIRREGEEAPMSGGQKLWMVILVFLSACLVLASMLLGWTPRELTYITGVQGRYFIPLLPLVLLVVFDKRLVINMDLRKSAWYLECFVSIYALIRICSTACLRY</sequence>
<dbReference type="InterPro" id="IPR018674">
    <property type="entry name" value="DUF2142_membrane"/>
</dbReference>
<feature type="transmembrane region" description="Helical" evidence="1">
    <location>
        <begin position="83"/>
        <end position="103"/>
    </location>
</feature>
<proteinExistence type="predicted"/>
<keyword evidence="3" id="KW-1185">Reference proteome</keyword>
<feature type="transmembrane region" description="Helical" evidence="1">
    <location>
        <begin position="18"/>
        <end position="34"/>
    </location>
</feature>
<evidence type="ECO:0008006" key="4">
    <source>
        <dbReference type="Google" id="ProtNLM"/>
    </source>
</evidence>
<feature type="transmembrane region" description="Helical" evidence="1">
    <location>
        <begin position="338"/>
        <end position="356"/>
    </location>
</feature>
<feature type="transmembrane region" description="Helical" evidence="1">
    <location>
        <begin position="200"/>
        <end position="222"/>
    </location>
</feature>
<feature type="transmembrane region" description="Helical" evidence="1">
    <location>
        <begin position="55"/>
        <end position="77"/>
    </location>
</feature>